<proteinExistence type="predicted"/>
<evidence type="ECO:0000313" key="2">
    <source>
        <dbReference type="Proteomes" id="UP000314294"/>
    </source>
</evidence>
<accession>A0A4Z2GE39</accession>
<name>A0A4Z2GE39_9TELE</name>
<sequence length="110" mass="12335">MEMFAFGCVWDLQAIHHIWAKLSVCSMIIGRPLGSLAPPPSGSRTRLYLLLTDEPEKRRAQKKKKKRMEKTKKNGYSQVNAAVTSAALVYVVVRGPRTSRTGFGTTELRD</sequence>
<reference evidence="1 2" key="1">
    <citation type="submission" date="2019-03" db="EMBL/GenBank/DDBJ databases">
        <title>First draft genome of Liparis tanakae, snailfish: a comprehensive survey of snailfish specific genes.</title>
        <authorList>
            <person name="Kim W."/>
            <person name="Song I."/>
            <person name="Jeong J.-H."/>
            <person name="Kim D."/>
            <person name="Kim S."/>
            <person name="Ryu S."/>
            <person name="Song J.Y."/>
            <person name="Lee S.K."/>
        </authorList>
    </citation>
    <scope>NUCLEOTIDE SEQUENCE [LARGE SCALE GENOMIC DNA]</scope>
    <source>
        <tissue evidence="1">Muscle</tissue>
    </source>
</reference>
<evidence type="ECO:0000313" key="1">
    <source>
        <dbReference type="EMBL" id="TNN51827.1"/>
    </source>
</evidence>
<comment type="caution">
    <text evidence="1">The sequence shown here is derived from an EMBL/GenBank/DDBJ whole genome shotgun (WGS) entry which is preliminary data.</text>
</comment>
<organism evidence="1 2">
    <name type="scientific">Liparis tanakae</name>
    <name type="common">Tanaka's snailfish</name>
    <dbReference type="NCBI Taxonomy" id="230148"/>
    <lineage>
        <taxon>Eukaryota</taxon>
        <taxon>Metazoa</taxon>
        <taxon>Chordata</taxon>
        <taxon>Craniata</taxon>
        <taxon>Vertebrata</taxon>
        <taxon>Euteleostomi</taxon>
        <taxon>Actinopterygii</taxon>
        <taxon>Neopterygii</taxon>
        <taxon>Teleostei</taxon>
        <taxon>Neoteleostei</taxon>
        <taxon>Acanthomorphata</taxon>
        <taxon>Eupercaria</taxon>
        <taxon>Perciformes</taxon>
        <taxon>Cottioidei</taxon>
        <taxon>Cottales</taxon>
        <taxon>Liparidae</taxon>
        <taxon>Liparis</taxon>
    </lineage>
</organism>
<dbReference type="AlphaFoldDB" id="A0A4Z2GE39"/>
<keyword evidence="2" id="KW-1185">Reference proteome</keyword>
<dbReference type="Proteomes" id="UP000314294">
    <property type="component" value="Unassembled WGS sequence"/>
</dbReference>
<protein>
    <submittedName>
        <fullName evidence="1">Uncharacterized protein</fullName>
    </submittedName>
</protein>
<dbReference type="EMBL" id="SRLO01000569">
    <property type="protein sequence ID" value="TNN51827.1"/>
    <property type="molecule type" value="Genomic_DNA"/>
</dbReference>
<gene>
    <name evidence="1" type="ORF">EYF80_037995</name>
</gene>